<evidence type="ECO:0000313" key="1">
    <source>
        <dbReference type="EMBL" id="CAA7025502.1"/>
    </source>
</evidence>
<protein>
    <submittedName>
        <fullName evidence="1">Uncharacterized protein</fullName>
    </submittedName>
</protein>
<organism evidence="1 2">
    <name type="scientific">Microthlaspi erraticum</name>
    <dbReference type="NCBI Taxonomy" id="1685480"/>
    <lineage>
        <taxon>Eukaryota</taxon>
        <taxon>Viridiplantae</taxon>
        <taxon>Streptophyta</taxon>
        <taxon>Embryophyta</taxon>
        <taxon>Tracheophyta</taxon>
        <taxon>Spermatophyta</taxon>
        <taxon>Magnoliopsida</taxon>
        <taxon>eudicotyledons</taxon>
        <taxon>Gunneridae</taxon>
        <taxon>Pentapetalae</taxon>
        <taxon>rosids</taxon>
        <taxon>malvids</taxon>
        <taxon>Brassicales</taxon>
        <taxon>Brassicaceae</taxon>
        <taxon>Coluteocarpeae</taxon>
        <taxon>Microthlaspi</taxon>
    </lineage>
</organism>
<comment type="caution">
    <text evidence="1">The sequence shown here is derived from an EMBL/GenBank/DDBJ whole genome shotgun (WGS) entry which is preliminary data.</text>
</comment>
<dbReference type="EMBL" id="CACVBM020000999">
    <property type="protein sequence ID" value="CAA7025502.1"/>
    <property type="molecule type" value="Genomic_DNA"/>
</dbReference>
<dbReference type="AlphaFoldDB" id="A0A6D2IEW7"/>
<evidence type="ECO:0000313" key="2">
    <source>
        <dbReference type="Proteomes" id="UP000467841"/>
    </source>
</evidence>
<keyword evidence="2" id="KW-1185">Reference proteome</keyword>
<sequence length="91" mass="10447">MEIVLWFLKPRRFVIVVRTNTFLFAGAVDINDCEFHPIQRHLIDLTDSTDVLVISQDQRLNDVIQHIVKRGYRLYVAAGAADTGKPSCYNQ</sequence>
<reference evidence="1" key="1">
    <citation type="submission" date="2020-01" db="EMBL/GenBank/DDBJ databases">
        <authorList>
            <person name="Mishra B."/>
        </authorList>
    </citation>
    <scope>NUCLEOTIDE SEQUENCE [LARGE SCALE GENOMIC DNA]</scope>
</reference>
<accession>A0A6D2IEW7</accession>
<name>A0A6D2IEW7_9BRAS</name>
<dbReference type="Proteomes" id="UP000467841">
    <property type="component" value="Unassembled WGS sequence"/>
</dbReference>
<gene>
    <name evidence="1" type="ORF">MERR_LOCUS12737</name>
</gene>
<proteinExistence type="predicted"/>